<accession>A0A5R9GBL3</accession>
<gene>
    <name evidence="2" type="ORF">FE782_07135</name>
</gene>
<evidence type="ECO:0000256" key="1">
    <source>
        <dbReference type="SAM" id="Phobius"/>
    </source>
</evidence>
<dbReference type="RefSeq" id="WP_138193372.1">
    <property type="nucleotide sequence ID" value="NZ_VCIW01000003.1"/>
</dbReference>
<evidence type="ECO:0000313" key="3">
    <source>
        <dbReference type="Proteomes" id="UP000309676"/>
    </source>
</evidence>
<evidence type="ECO:0000313" key="2">
    <source>
        <dbReference type="EMBL" id="TLS53131.1"/>
    </source>
</evidence>
<name>A0A5R9GBL3_9BACL</name>
<keyword evidence="1" id="KW-1133">Transmembrane helix</keyword>
<keyword evidence="1" id="KW-0472">Membrane</keyword>
<dbReference type="OrthoDB" id="2652483at2"/>
<keyword evidence="3" id="KW-1185">Reference proteome</keyword>
<feature type="transmembrane region" description="Helical" evidence="1">
    <location>
        <begin position="6"/>
        <end position="26"/>
    </location>
</feature>
<protein>
    <submittedName>
        <fullName evidence="2">Uncharacterized protein</fullName>
    </submittedName>
</protein>
<dbReference type="AlphaFoldDB" id="A0A5R9GBL3"/>
<dbReference type="EMBL" id="VCIW01000003">
    <property type="protein sequence ID" value="TLS53131.1"/>
    <property type="molecule type" value="Genomic_DNA"/>
</dbReference>
<sequence>MKLRLLPVVITIVVSSGVLFGGWFAYESIAMEDPFLEKVAAVEGIADPVVEIERERAIVRATIEPGASLRQAYRGIVEAGASSLGDRDIVVEASGETSEKLEDWWSEALFDVAQAMETKQYSLIPQRLRELAKADGSLQVQTEMDEKNVYITLVDGPNSKHVVLPRQPAIMGVWPNE</sequence>
<dbReference type="Proteomes" id="UP000309676">
    <property type="component" value="Unassembled WGS sequence"/>
</dbReference>
<keyword evidence="1" id="KW-0812">Transmembrane</keyword>
<reference evidence="2 3" key="1">
    <citation type="submission" date="2019-05" db="EMBL/GenBank/DDBJ databases">
        <authorList>
            <person name="Narsing Rao M.P."/>
            <person name="Li W.J."/>
        </authorList>
    </citation>
    <scope>NUCLEOTIDE SEQUENCE [LARGE SCALE GENOMIC DNA]</scope>
    <source>
        <strain evidence="2 3">SYSU_K30003</strain>
    </source>
</reference>
<comment type="caution">
    <text evidence="2">The sequence shown here is derived from an EMBL/GenBank/DDBJ whole genome shotgun (WGS) entry which is preliminary data.</text>
</comment>
<proteinExistence type="predicted"/>
<organism evidence="2 3">
    <name type="scientific">Paenibacillus antri</name>
    <dbReference type="NCBI Taxonomy" id="2582848"/>
    <lineage>
        <taxon>Bacteria</taxon>
        <taxon>Bacillati</taxon>
        <taxon>Bacillota</taxon>
        <taxon>Bacilli</taxon>
        <taxon>Bacillales</taxon>
        <taxon>Paenibacillaceae</taxon>
        <taxon>Paenibacillus</taxon>
    </lineage>
</organism>